<dbReference type="PANTHER" id="PTHR21022">
    <property type="entry name" value="PREPHENATE DEHYDRATASE P PROTEIN"/>
    <property type="match status" value="1"/>
</dbReference>
<evidence type="ECO:0000256" key="9">
    <source>
        <dbReference type="ARBA" id="ARBA00022490"/>
    </source>
</evidence>
<dbReference type="PROSITE" id="PS51171">
    <property type="entry name" value="PREPHENATE_DEHYDR_3"/>
    <property type="match status" value="1"/>
</dbReference>
<dbReference type="SUPFAM" id="SSF55021">
    <property type="entry name" value="ACT-like"/>
    <property type="match status" value="1"/>
</dbReference>
<evidence type="ECO:0000256" key="16">
    <source>
        <dbReference type="ARBA" id="ARBA00031175"/>
    </source>
</evidence>
<evidence type="ECO:0000256" key="17">
    <source>
        <dbReference type="ARBA" id="ARBA00031520"/>
    </source>
</evidence>
<dbReference type="Proteomes" id="UP000004431">
    <property type="component" value="Unassembled WGS sequence"/>
</dbReference>
<sequence>MQHHSSSPNTTKPVQTPQEAEDTNALLAARDEINTIDTTLVELLKQRLDCAERIAAYKRAHKLPILDSAREREHLYALYAISPKEHTEEFQTIFELIMELSRNHQAGRKSETPAMLQRIINAQHETANAFPPVARVALQGAEGAYQQLAADKLFNHAQLTYYPHFEDVFDAVENGECEYGIVPLENSTAGSVTQVFDLMRKHAFSIARTTRLKIDHTLLAKKELPLEEITHIYSHPQALSQCTNFLQTMPHAEIHRVKNTAIAAQMVATSQDTHVAAIASASCADLYKVKVLKEDIQDSDNNYTRFACITKTLEIYPGADRTSLMLTAAHQPGSLYKILRCFYALGINIIKLESRPIVGHDFEFMFYFDIKCPVVAPEFDALIRALLNVCSDVRYLGSYTEVI</sequence>
<feature type="region of interest" description="Disordered" evidence="19">
    <location>
        <begin position="1"/>
        <end position="20"/>
    </location>
</feature>
<dbReference type="CDD" id="cd04905">
    <property type="entry name" value="ACT_CM-PDT"/>
    <property type="match status" value="1"/>
</dbReference>
<evidence type="ECO:0000256" key="12">
    <source>
        <dbReference type="ARBA" id="ARBA00023222"/>
    </source>
</evidence>
<dbReference type="RefSeq" id="WP_006303957.1">
    <property type="nucleotide sequence ID" value="NZ_AEDQ01000017.1"/>
</dbReference>
<dbReference type="Gene3D" id="1.20.59.10">
    <property type="entry name" value="Chorismate mutase"/>
    <property type="match status" value="1"/>
</dbReference>
<feature type="compositionally biased region" description="Polar residues" evidence="19">
    <location>
        <begin position="1"/>
        <end position="18"/>
    </location>
</feature>
<comment type="pathway">
    <text evidence="5">Metabolic intermediate biosynthesis; prephenate biosynthesis; prephenate from chorismate: step 1/1.</text>
</comment>
<comment type="subcellular location">
    <subcellularLocation>
        <location evidence="3">Cytoplasm</location>
    </subcellularLocation>
</comment>
<evidence type="ECO:0000256" key="10">
    <source>
        <dbReference type="ARBA" id="ARBA00022605"/>
    </source>
</evidence>
<dbReference type="GO" id="GO:0004664">
    <property type="term" value="F:prephenate dehydratase activity"/>
    <property type="evidence" value="ECO:0007669"/>
    <property type="project" value="UniProtKB-EC"/>
</dbReference>
<evidence type="ECO:0000259" key="21">
    <source>
        <dbReference type="PROSITE" id="PS51171"/>
    </source>
</evidence>
<dbReference type="InterPro" id="IPR036263">
    <property type="entry name" value="Chorismate_II_sf"/>
</dbReference>
<name>A0ABP2IZY2_9ACTN</name>
<dbReference type="Pfam" id="PF01817">
    <property type="entry name" value="CM_2"/>
    <property type="match status" value="1"/>
</dbReference>
<dbReference type="PROSITE" id="PS51168">
    <property type="entry name" value="CHORISMATE_MUT_2"/>
    <property type="match status" value="1"/>
</dbReference>
<comment type="caution">
    <text evidence="23">The sequence shown here is derived from an EMBL/GenBank/DDBJ whole genome shotgun (WGS) entry which is preliminary data.</text>
</comment>
<dbReference type="InterPro" id="IPR002701">
    <property type="entry name" value="CM_II_prokaryot"/>
</dbReference>
<feature type="domain" description="Prephenate dehydratase" evidence="21">
    <location>
        <begin position="135"/>
        <end position="311"/>
    </location>
</feature>
<dbReference type="InterPro" id="IPR008242">
    <property type="entry name" value="Chor_mutase/pphenate_deHydtase"/>
</dbReference>
<keyword evidence="15" id="KW-0511">Multifunctional enzyme</keyword>
<accession>A0ABP2IZY2</accession>
<dbReference type="InterPro" id="IPR002912">
    <property type="entry name" value="ACT_dom"/>
</dbReference>
<dbReference type="Gene3D" id="3.40.190.10">
    <property type="entry name" value="Periplasmic binding protein-like II"/>
    <property type="match status" value="2"/>
</dbReference>
<dbReference type="EMBL" id="AEDQ01000017">
    <property type="protein sequence ID" value="EFL44247.1"/>
    <property type="molecule type" value="Genomic_DNA"/>
</dbReference>
<comment type="catalytic activity">
    <reaction evidence="18">
        <text>prephenate + H(+) = 3-phenylpyruvate + CO2 + H2O</text>
        <dbReference type="Rhea" id="RHEA:21648"/>
        <dbReference type="ChEBI" id="CHEBI:15377"/>
        <dbReference type="ChEBI" id="CHEBI:15378"/>
        <dbReference type="ChEBI" id="CHEBI:16526"/>
        <dbReference type="ChEBI" id="CHEBI:18005"/>
        <dbReference type="ChEBI" id="CHEBI:29934"/>
        <dbReference type="EC" id="4.2.1.51"/>
    </reaction>
</comment>
<evidence type="ECO:0000256" key="4">
    <source>
        <dbReference type="ARBA" id="ARBA00004741"/>
    </source>
</evidence>
<evidence type="ECO:0000256" key="3">
    <source>
        <dbReference type="ARBA" id="ARBA00004496"/>
    </source>
</evidence>
<evidence type="ECO:0000256" key="2">
    <source>
        <dbReference type="ARBA" id="ARBA00002364"/>
    </source>
</evidence>
<evidence type="ECO:0000256" key="19">
    <source>
        <dbReference type="SAM" id="MobiDB-lite"/>
    </source>
</evidence>
<evidence type="ECO:0000256" key="15">
    <source>
        <dbReference type="ARBA" id="ARBA00023268"/>
    </source>
</evidence>
<evidence type="ECO:0000256" key="8">
    <source>
        <dbReference type="ARBA" id="ARBA00021872"/>
    </source>
</evidence>
<protein>
    <recommendedName>
        <fullName evidence="7">Bifunctional chorismate mutase/prephenate dehydratase</fullName>
        <ecNumber evidence="6">4.2.1.51</ecNumber>
    </recommendedName>
    <alternativeName>
        <fullName evidence="17">Chorismate mutase-prephenate dehydratase</fullName>
    </alternativeName>
    <alternativeName>
        <fullName evidence="8">Prephenate dehydratase</fullName>
    </alternativeName>
    <alternativeName>
        <fullName evidence="16">p-protein</fullName>
    </alternativeName>
</protein>
<keyword evidence="14 23" id="KW-0456">Lyase</keyword>
<dbReference type="SUPFAM" id="SSF53850">
    <property type="entry name" value="Periplasmic binding protein-like II"/>
    <property type="match status" value="1"/>
</dbReference>
<dbReference type="Pfam" id="PF00800">
    <property type="entry name" value="PDT"/>
    <property type="match status" value="1"/>
</dbReference>
<dbReference type="InterPro" id="IPR036979">
    <property type="entry name" value="CM_dom_sf"/>
</dbReference>
<comment type="catalytic activity">
    <reaction evidence="1">
        <text>chorismate = prephenate</text>
        <dbReference type="Rhea" id="RHEA:13897"/>
        <dbReference type="ChEBI" id="CHEBI:29748"/>
        <dbReference type="ChEBI" id="CHEBI:29934"/>
        <dbReference type="EC" id="5.4.99.5"/>
    </reaction>
</comment>
<gene>
    <name evidence="23" type="ORF">HMPREF9248_1072</name>
</gene>
<reference evidence="23 24" key="1">
    <citation type="submission" date="2010-08" db="EMBL/GenBank/DDBJ databases">
        <authorList>
            <person name="Durkin A.S."/>
            <person name="Madupu R."/>
            <person name="Torralba M."/>
            <person name="Gillis M."/>
            <person name="Methe B."/>
            <person name="Sutton G."/>
            <person name="Nelson K.E."/>
        </authorList>
    </citation>
    <scope>NUCLEOTIDE SEQUENCE [LARGE SCALE GENOMIC DNA]</scope>
    <source>
        <strain evidence="23 24">PB189-T1-4</strain>
    </source>
</reference>
<comment type="function">
    <text evidence="2">Catalyzes the Claisen rearrangement of chorismate to prephenate and the decarboxylation/dehydration of prephenate to phenylpyruvate.</text>
</comment>
<comment type="pathway">
    <text evidence="4">Amino-acid biosynthesis; L-phenylalanine biosynthesis; phenylpyruvate from prephenate: step 1/1.</text>
</comment>
<organism evidence="23 24">
    <name type="scientific">Fannyhessea vaginae PB189-T1-4</name>
    <dbReference type="NCBI Taxonomy" id="866774"/>
    <lineage>
        <taxon>Bacteria</taxon>
        <taxon>Bacillati</taxon>
        <taxon>Actinomycetota</taxon>
        <taxon>Coriobacteriia</taxon>
        <taxon>Coriobacteriales</taxon>
        <taxon>Atopobiaceae</taxon>
        <taxon>Fannyhessea</taxon>
    </lineage>
</organism>
<dbReference type="InterPro" id="IPR045865">
    <property type="entry name" value="ACT-like_dom_sf"/>
</dbReference>
<evidence type="ECO:0000256" key="5">
    <source>
        <dbReference type="ARBA" id="ARBA00004817"/>
    </source>
</evidence>
<evidence type="ECO:0000256" key="11">
    <source>
        <dbReference type="ARBA" id="ARBA00023141"/>
    </source>
</evidence>
<evidence type="ECO:0000256" key="18">
    <source>
        <dbReference type="ARBA" id="ARBA00047848"/>
    </source>
</evidence>
<keyword evidence="11" id="KW-0057">Aromatic amino acid biosynthesis</keyword>
<evidence type="ECO:0000259" key="20">
    <source>
        <dbReference type="PROSITE" id="PS51168"/>
    </source>
</evidence>
<keyword evidence="24" id="KW-1185">Reference proteome</keyword>
<dbReference type="SMART" id="SM00830">
    <property type="entry name" value="CM_2"/>
    <property type="match status" value="1"/>
</dbReference>
<keyword evidence="12" id="KW-0584">Phenylalanine biosynthesis</keyword>
<keyword evidence="13" id="KW-0413">Isomerase</keyword>
<evidence type="ECO:0000256" key="1">
    <source>
        <dbReference type="ARBA" id="ARBA00000824"/>
    </source>
</evidence>
<keyword evidence="9" id="KW-0963">Cytoplasm</keyword>
<dbReference type="EC" id="4.2.1.51" evidence="6"/>
<dbReference type="PANTHER" id="PTHR21022:SF19">
    <property type="entry name" value="PREPHENATE DEHYDRATASE-RELATED"/>
    <property type="match status" value="1"/>
</dbReference>
<evidence type="ECO:0000256" key="14">
    <source>
        <dbReference type="ARBA" id="ARBA00023239"/>
    </source>
</evidence>
<evidence type="ECO:0000313" key="23">
    <source>
        <dbReference type="EMBL" id="EFL44247.1"/>
    </source>
</evidence>
<dbReference type="CDD" id="cd13631">
    <property type="entry name" value="PBP2_Ct-PDT_like"/>
    <property type="match status" value="1"/>
</dbReference>
<evidence type="ECO:0000256" key="13">
    <source>
        <dbReference type="ARBA" id="ARBA00023235"/>
    </source>
</evidence>
<evidence type="ECO:0000259" key="22">
    <source>
        <dbReference type="PROSITE" id="PS51671"/>
    </source>
</evidence>
<dbReference type="InterPro" id="IPR001086">
    <property type="entry name" value="Preph_deHydtase"/>
</dbReference>
<evidence type="ECO:0000256" key="6">
    <source>
        <dbReference type="ARBA" id="ARBA00013147"/>
    </source>
</evidence>
<dbReference type="PROSITE" id="PS51671">
    <property type="entry name" value="ACT"/>
    <property type="match status" value="1"/>
</dbReference>
<dbReference type="Gene3D" id="3.30.70.260">
    <property type="match status" value="1"/>
</dbReference>
<evidence type="ECO:0000256" key="7">
    <source>
        <dbReference type="ARBA" id="ARBA00014401"/>
    </source>
</evidence>
<dbReference type="NCBIfam" id="NF008865">
    <property type="entry name" value="PRK11898.1"/>
    <property type="match status" value="1"/>
</dbReference>
<dbReference type="PIRSF" id="PIRSF001500">
    <property type="entry name" value="Chor_mut_pdt_Ppr"/>
    <property type="match status" value="1"/>
</dbReference>
<evidence type="ECO:0000313" key="24">
    <source>
        <dbReference type="Proteomes" id="UP000004431"/>
    </source>
</evidence>
<keyword evidence="10" id="KW-0028">Amino-acid biosynthesis</keyword>
<feature type="domain" description="Chorismate mutase" evidence="20">
    <location>
        <begin position="20"/>
        <end position="109"/>
    </location>
</feature>
<feature type="domain" description="ACT" evidence="22">
    <location>
        <begin position="323"/>
        <end position="398"/>
    </location>
</feature>
<proteinExistence type="predicted"/>
<dbReference type="SUPFAM" id="SSF48600">
    <property type="entry name" value="Chorismate mutase II"/>
    <property type="match status" value="1"/>
</dbReference>